<keyword evidence="1" id="KW-0472">Membrane</keyword>
<comment type="caution">
    <text evidence="2">The sequence shown here is derived from an EMBL/GenBank/DDBJ whole genome shotgun (WGS) entry which is preliminary data.</text>
</comment>
<dbReference type="Proteomes" id="UP000178815">
    <property type="component" value="Unassembled WGS sequence"/>
</dbReference>
<evidence type="ECO:0000256" key="1">
    <source>
        <dbReference type="SAM" id="Phobius"/>
    </source>
</evidence>
<protein>
    <submittedName>
        <fullName evidence="2">Uncharacterized protein</fullName>
    </submittedName>
</protein>
<dbReference type="EMBL" id="MFKU01000002">
    <property type="protein sequence ID" value="OGG49256.1"/>
    <property type="molecule type" value="Genomic_DNA"/>
</dbReference>
<feature type="transmembrane region" description="Helical" evidence="1">
    <location>
        <begin position="26"/>
        <end position="47"/>
    </location>
</feature>
<organism evidence="2 3">
    <name type="scientific">Candidatus Kaiserbacteria bacterium RIFCSPHIGHO2_01_FULL_53_31</name>
    <dbReference type="NCBI Taxonomy" id="1798481"/>
    <lineage>
        <taxon>Bacteria</taxon>
        <taxon>Candidatus Kaiseribacteriota</taxon>
    </lineage>
</organism>
<evidence type="ECO:0000313" key="3">
    <source>
        <dbReference type="Proteomes" id="UP000178815"/>
    </source>
</evidence>
<proteinExistence type="predicted"/>
<accession>A0A1F6CJ35</accession>
<name>A0A1F6CJ35_9BACT</name>
<keyword evidence="1" id="KW-0812">Transmembrane</keyword>
<evidence type="ECO:0000313" key="2">
    <source>
        <dbReference type="EMBL" id="OGG49256.1"/>
    </source>
</evidence>
<reference evidence="2 3" key="1">
    <citation type="journal article" date="2016" name="Nat. Commun.">
        <title>Thousands of microbial genomes shed light on interconnected biogeochemical processes in an aquifer system.</title>
        <authorList>
            <person name="Anantharaman K."/>
            <person name="Brown C.T."/>
            <person name="Hug L.A."/>
            <person name="Sharon I."/>
            <person name="Castelle C.J."/>
            <person name="Probst A.J."/>
            <person name="Thomas B.C."/>
            <person name="Singh A."/>
            <person name="Wilkins M.J."/>
            <person name="Karaoz U."/>
            <person name="Brodie E.L."/>
            <person name="Williams K.H."/>
            <person name="Hubbard S.S."/>
            <person name="Banfield J.F."/>
        </authorList>
    </citation>
    <scope>NUCLEOTIDE SEQUENCE [LARGE SCALE GENOMIC DNA]</scope>
</reference>
<keyword evidence="1" id="KW-1133">Transmembrane helix</keyword>
<sequence length="138" mass="15569">MISFIVALFVQDKVVLAPGQDKQLAIIATLFAGCTYLIVVPLIWHAATLQWRQDDRLVTDVKTVFLTQDVVDARVSRLAAEFKVLCESEVRLQGTDMADGNLDALKCRIAEAKHAFWTTRELAERMGFRVYSTVNAYF</sequence>
<dbReference type="STRING" id="1798481.A2678_00660"/>
<gene>
    <name evidence="2" type="ORF">A2678_00660</name>
</gene>
<dbReference type="AlphaFoldDB" id="A0A1F6CJ35"/>